<dbReference type="Proteomes" id="UP001642502">
    <property type="component" value="Unassembled WGS sequence"/>
</dbReference>
<protein>
    <recommendedName>
        <fullName evidence="4">Endo-1,3(4)-beta-glucanase</fullName>
    </recommendedName>
</protein>
<feature type="compositionally biased region" description="Low complexity" evidence="1">
    <location>
        <begin position="258"/>
        <end position="271"/>
    </location>
</feature>
<sequence>MADRQEQGGANLNIDPNTVSTMHIKSIQEAAHLADYLPLRWDELPKIPFYGRFFGYNDKWYRASIAVSVFGIRSRAQRVLTQEETQILASYSATLTKRMSYEFPALIGTVFFLERRTRASFGFPFYKPSASFSPNYFPNSKSPMLEGAQARLAWHSLRFTFYTAASHFALKLAFIAWATSLNKMDFESNPKLADLRETLRNSRGKYEELEKEARKELRDKQMAGRSRPEPVSQSRSYPEVGRGEPAQGGGQTTQVPAQKQQWLQPHKQQQPQPQPQPQEQAFDDFSDSFADAHDEFDDASPVAPSARREELTKPTGGPGASWERLRHPGAQGQKPMAISQAPQGQYGWEALRNGQPPPKQAIPASSSSEGNRQTTGDYTFNSADEEKAYAQSQAQKDFDALLEKERRGESEPTRKW</sequence>
<reference evidence="2 3" key="1">
    <citation type="submission" date="2024-01" db="EMBL/GenBank/DDBJ databases">
        <authorList>
            <person name="Allen C."/>
            <person name="Tagirdzhanova G."/>
        </authorList>
    </citation>
    <scope>NUCLEOTIDE SEQUENCE [LARGE SCALE GENOMIC DNA]</scope>
    <source>
        <strain evidence="2 3">CBS 119000</strain>
    </source>
</reference>
<accession>A0ABP0DQG5</accession>
<gene>
    <name evidence="2" type="ORF">SEPCBS119000_004091</name>
</gene>
<feature type="region of interest" description="Disordered" evidence="1">
    <location>
        <begin position="206"/>
        <end position="416"/>
    </location>
</feature>
<proteinExistence type="predicted"/>
<organism evidence="2 3">
    <name type="scientific">Sporothrix epigloea</name>
    <dbReference type="NCBI Taxonomy" id="1892477"/>
    <lineage>
        <taxon>Eukaryota</taxon>
        <taxon>Fungi</taxon>
        <taxon>Dikarya</taxon>
        <taxon>Ascomycota</taxon>
        <taxon>Pezizomycotina</taxon>
        <taxon>Sordariomycetes</taxon>
        <taxon>Sordariomycetidae</taxon>
        <taxon>Ophiostomatales</taxon>
        <taxon>Ophiostomataceae</taxon>
        <taxon>Sporothrix</taxon>
    </lineage>
</organism>
<feature type="compositionally biased region" description="Basic and acidic residues" evidence="1">
    <location>
        <begin position="206"/>
        <end position="228"/>
    </location>
</feature>
<evidence type="ECO:0008006" key="4">
    <source>
        <dbReference type="Google" id="ProtNLM"/>
    </source>
</evidence>
<feature type="compositionally biased region" description="Basic and acidic residues" evidence="1">
    <location>
        <begin position="396"/>
        <end position="416"/>
    </location>
</feature>
<evidence type="ECO:0000313" key="2">
    <source>
        <dbReference type="EMBL" id="CAK7270442.1"/>
    </source>
</evidence>
<name>A0ABP0DQG5_9PEZI</name>
<keyword evidence="3" id="KW-1185">Reference proteome</keyword>
<evidence type="ECO:0000256" key="1">
    <source>
        <dbReference type="SAM" id="MobiDB-lite"/>
    </source>
</evidence>
<evidence type="ECO:0000313" key="3">
    <source>
        <dbReference type="Proteomes" id="UP001642502"/>
    </source>
</evidence>
<feature type="compositionally biased region" description="Polar residues" evidence="1">
    <location>
        <begin position="363"/>
        <end position="382"/>
    </location>
</feature>
<dbReference type="EMBL" id="CAWUON010000059">
    <property type="protein sequence ID" value="CAK7270442.1"/>
    <property type="molecule type" value="Genomic_DNA"/>
</dbReference>
<comment type="caution">
    <text evidence="2">The sequence shown here is derived from an EMBL/GenBank/DDBJ whole genome shotgun (WGS) entry which is preliminary data.</text>
</comment>